<gene>
    <name evidence="3" type="ORF">DLM46_05095</name>
</gene>
<evidence type="ECO:0000256" key="1">
    <source>
        <dbReference type="ARBA" id="ARBA00006817"/>
    </source>
</evidence>
<sequence length="166" mass="19042">MFFPDSFKVSTPSDCEIQVTRDFNAPRRLVFDAFTKPELVRRWLLGPPGWTMPLCEIDLRVGGAYRYVWRSEKDGSHMAMGGVFREVIAHERLVATEKFDDTWYPGEALDTTVFVETRGITRTTITILYESQEARDTARRSGMEYGMAAGYDRLEALLPTFIGERI</sequence>
<proteinExistence type="inferred from homology"/>
<dbReference type="OrthoDB" id="9805228at2"/>
<dbReference type="SUPFAM" id="SSF55961">
    <property type="entry name" value="Bet v1-like"/>
    <property type="match status" value="1"/>
</dbReference>
<dbReference type="Proteomes" id="UP000254875">
    <property type="component" value="Unassembled WGS sequence"/>
</dbReference>
<organism evidence="3 4">
    <name type="scientific">Paraburkholderia lacunae</name>
    <dbReference type="NCBI Taxonomy" id="2211104"/>
    <lineage>
        <taxon>Bacteria</taxon>
        <taxon>Pseudomonadati</taxon>
        <taxon>Pseudomonadota</taxon>
        <taxon>Betaproteobacteria</taxon>
        <taxon>Burkholderiales</taxon>
        <taxon>Burkholderiaceae</taxon>
        <taxon>Paraburkholderia</taxon>
    </lineage>
</organism>
<evidence type="ECO:0000259" key="2">
    <source>
        <dbReference type="Pfam" id="PF08327"/>
    </source>
</evidence>
<dbReference type="AlphaFoldDB" id="A0A370NDD3"/>
<evidence type="ECO:0000313" key="4">
    <source>
        <dbReference type="Proteomes" id="UP000254875"/>
    </source>
</evidence>
<keyword evidence="4" id="KW-1185">Reference proteome</keyword>
<dbReference type="Gene3D" id="3.30.530.20">
    <property type="match status" value="1"/>
</dbReference>
<comment type="similarity">
    <text evidence="1">Belongs to the AHA1 family.</text>
</comment>
<dbReference type="InterPro" id="IPR013538">
    <property type="entry name" value="ASHA1/2-like_C"/>
</dbReference>
<protein>
    <submittedName>
        <fullName evidence="3">ATPase</fullName>
    </submittedName>
</protein>
<dbReference type="InterPro" id="IPR023393">
    <property type="entry name" value="START-like_dom_sf"/>
</dbReference>
<dbReference type="CDD" id="cd07826">
    <property type="entry name" value="SRPBCC_CalC_Aha1-like_9"/>
    <property type="match status" value="1"/>
</dbReference>
<accession>A0A370NDD3</accession>
<dbReference type="EMBL" id="QHKS01000003">
    <property type="protein sequence ID" value="RDK03609.1"/>
    <property type="molecule type" value="Genomic_DNA"/>
</dbReference>
<comment type="caution">
    <text evidence="3">The sequence shown here is derived from an EMBL/GenBank/DDBJ whole genome shotgun (WGS) entry which is preliminary data.</text>
</comment>
<feature type="domain" description="Activator of Hsp90 ATPase homologue 1/2-like C-terminal" evidence="2">
    <location>
        <begin position="24"/>
        <end position="158"/>
    </location>
</feature>
<evidence type="ECO:0000313" key="3">
    <source>
        <dbReference type="EMBL" id="RDK03609.1"/>
    </source>
</evidence>
<dbReference type="Pfam" id="PF08327">
    <property type="entry name" value="AHSA1"/>
    <property type="match status" value="1"/>
</dbReference>
<reference evidence="4" key="1">
    <citation type="submission" date="2018-05" db="EMBL/GenBank/DDBJ databases">
        <authorList>
            <person name="Feng T."/>
        </authorList>
    </citation>
    <scope>NUCLEOTIDE SEQUENCE [LARGE SCALE GENOMIC DNA]</scope>
    <source>
        <strain evidence="4">S27</strain>
    </source>
</reference>
<name>A0A370NDD3_9BURK</name>